<name>A0A0C1RW68_9BACT</name>
<dbReference type="AlphaFoldDB" id="A0A0C1RW68"/>
<reference evidence="2" key="2">
    <citation type="journal article" date="2019" name="BMC Genomics">
        <title>Complete genome sequence analysis of the thermoacidophilic verrucomicrobial methanotroph 'Candidatus Methylacidiphilum kamchatkense' strain Kam1 and comparison with its closest relatives.</title>
        <authorList>
            <person name="Kruse T."/>
            <person name="Ratnadevi C.M."/>
            <person name="Erikstad H.A."/>
            <person name="Birkeland N.K."/>
        </authorList>
    </citation>
    <scope>NUCLEOTIDE SEQUENCE</scope>
    <source>
        <strain evidence="2">Kam1</strain>
    </source>
</reference>
<reference evidence="4" key="3">
    <citation type="submission" date="2019-03" db="EMBL/GenBank/DDBJ databases">
        <title>Complete genome of Methylacidiphilum kamchatkense Kam1.</title>
        <authorList>
            <person name="Kruse T."/>
            <person name="Murarilal Ratnadevi C."/>
            <person name="Erikstad H.-A."/>
            <person name="Birkeland N.-K."/>
        </authorList>
    </citation>
    <scope>NUCLEOTIDE SEQUENCE [LARGE SCALE GENOMIC DNA]</scope>
    <source>
        <strain evidence="4">kam1</strain>
    </source>
</reference>
<dbReference type="EMBL" id="CP037899">
    <property type="protein sequence ID" value="QDQ42875.1"/>
    <property type="molecule type" value="Genomic_DNA"/>
</dbReference>
<proteinExistence type="predicted"/>
<accession>A0A0C1RW68</accession>
<evidence type="ECO:0000313" key="2">
    <source>
        <dbReference type="EMBL" id="QDQ42875.1"/>
    </source>
</evidence>
<evidence type="ECO:0000313" key="3">
    <source>
        <dbReference type="Proteomes" id="UP000031594"/>
    </source>
</evidence>
<dbReference type="Proteomes" id="UP000031594">
    <property type="component" value="Unassembled WGS sequence"/>
</dbReference>
<organism evidence="2 4">
    <name type="scientific">Methylacidiphilum kamchatkense Kam1</name>
    <dbReference type="NCBI Taxonomy" id="1202785"/>
    <lineage>
        <taxon>Bacteria</taxon>
        <taxon>Pseudomonadati</taxon>
        <taxon>Verrucomicrobiota</taxon>
        <taxon>Methylacidiphilae</taxon>
        <taxon>Methylacidiphilales</taxon>
        <taxon>Methylacidiphilaceae</taxon>
        <taxon>Methylacidiphilum (ex Ratnadevi et al. 2023)</taxon>
    </lineage>
</organism>
<dbReference type="KEGG" id="mkc:kam1_1660"/>
<evidence type="ECO:0000313" key="1">
    <source>
        <dbReference type="EMBL" id="KIE59176.1"/>
    </source>
</evidence>
<keyword evidence="3" id="KW-1185">Reference proteome</keyword>
<protein>
    <submittedName>
        <fullName evidence="2">Uncharacterized protein</fullName>
    </submittedName>
</protein>
<reference evidence="1 3" key="1">
    <citation type="submission" date="2014-08" db="EMBL/GenBank/DDBJ databases">
        <title>Methylacidiphilum kamchatkense strain Kam1 draft genome sequence.</title>
        <authorList>
            <person name="Birkeland N.-K."/>
            <person name="Erikstad H.A."/>
        </authorList>
    </citation>
    <scope>NUCLEOTIDE SEQUENCE [LARGE SCALE GENOMIC DNA]</scope>
    <source>
        <strain evidence="1 3">Kam1</strain>
    </source>
</reference>
<gene>
    <name evidence="1" type="ORF">A946_00070</name>
    <name evidence="2" type="ORF">kam1_1660</name>
</gene>
<sequence length="97" mass="11192">MLDGFYGNNKICLFFNGNDVFIEITTNNSNTIRNTIISYNVNSNVFIDVFFNIRIKMTLTTANIYNEGKYCLRDKTSFKTIVYTVSQLIPLVNNARE</sequence>
<dbReference type="EMBL" id="JQNX01000001">
    <property type="protein sequence ID" value="KIE59176.1"/>
    <property type="molecule type" value="Genomic_DNA"/>
</dbReference>
<dbReference type="Proteomes" id="UP000315925">
    <property type="component" value="Chromosome"/>
</dbReference>
<evidence type="ECO:0000313" key="4">
    <source>
        <dbReference type="Proteomes" id="UP000315925"/>
    </source>
</evidence>
<dbReference type="STRING" id="1202785.A946_00070"/>